<dbReference type="Proteomes" id="UP000476176">
    <property type="component" value="Unassembled WGS sequence"/>
</dbReference>
<keyword evidence="10" id="KW-1185">Reference proteome</keyword>
<evidence type="ECO:0000313" key="9">
    <source>
        <dbReference type="Proteomes" id="UP000429523"/>
    </source>
</evidence>
<evidence type="ECO:0000313" key="8">
    <source>
        <dbReference type="EMBL" id="KAE9356587.1"/>
    </source>
</evidence>
<feature type="chain" id="PRO_5036166982" description="Secreted protein" evidence="1">
    <location>
        <begin position="21"/>
        <end position="95"/>
    </location>
</feature>
<evidence type="ECO:0000313" key="11">
    <source>
        <dbReference type="Proteomes" id="UP000440367"/>
    </source>
</evidence>
<dbReference type="EMBL" id="QXFY01000109">
    <property type="protein sequence ID" value="KAE9356587.1"/>
    <property type="molecule type" value="Genomic_DNA"/>
</dbReference>
<gene>
    <name evidence="7" type="ORF">PF002_g1726</name>
    <name evidence="6" type="ORF">PF004_g3421</name>
    <name evidence="5" type="ORF">PF005_g1503</name>
    <name evidence="4" type="ORF">PF007_g1294</name>
    <name evidence="8" type="ORF">PF008_g3546</name>
    <name evidence="2" type="ORF">PF009_g1439</name>
    <name evidence="3" type="ORF">PF011_g821</name>
</gene>
<evidence type="ECO:0000313" key="13">
    <source>
        <dbReference type="Proteomes" id="UP000460718"/>
    </source>
</evidence>
<dbReference type="AlphaFoldDB" id="A0A6A4AFX7"/>
<reference evidence="9 10" key="1">
    <citation type="submission" date="2018-08" db="EMBL/GenBank/DDBJ databases">
        <title>Genomic investigation of the strawberry pathogen Phytophthora fragariae indicates pathogenicity is determined by transcriptional variation in three key races.</title>
        <authorList>
            <person name="Adams T.M."/>
            <person name="Armitage A.D."/>
            <person name="Sobczyk M.K."/>
            <person name="Bates H.J."/>
            <person name="Dunwell J.M."/>
            <person name="Nellist C.F."/>
            <person name="Harrison R.J."/>
        </authorList>
    </citation>
    <scope>NUCLEOTIDE SEQUENCE [LARGE SCALE GENOMIC DNA]</scope>
    <source>
        <strain evidence="7 11">BC-1</strain>
        <strain evidence="6 14">BC-23</strain>
        <strain evidence="5 10">NOV-27</strain>
        <strain evidence="4 12">NOV-71</strain>
        <strain evidence="8 15">NOV-77</strain>
        <strain evidence="2 9">NOV-9</strain>
        <strain evidence="3 13">SCRP245</strain>
    </source>
</reference>
<dbReference type="EMBL" id="QXGC01000108">
    <property type="protein sequence ID" value="KAE9249387.1"/>
    <property type="molecule type" value="Genomic_DNA"/>
</dbReference>
<dbReference type="EMBL" id="QXGD01000042">
    <property type="protein sequence ID" value="KAE9256698.1"/>
    <property type="molecule type" value="Genomic_DNA"/>
</dbReference>
<dbReference type="Proteomes" id="UP000440367">
    <property type="component" value="Unassembled WGS sequence"/>
</dbReference>
<evidence type="ECO:0000313" key="14">
    <source>
        <dbReference type="Proteomes" id="UP000476176"/>
    </source>
</evidence>
<dbReference type="Proteomes" id="UP000460718">
    <property type="component" value="Unassembled WGS sequence"/>
</dbReference>
<evidence type="ECO:0000313" key="15">
    <source>
        <dbReference type="Proteomes" id="UP000486351"/>
    </source>
</evidence>
<dbReference type="EMBL" id="QXGB01000037">
    <property type="protein sequence ID" value="KAE9235331.1"/>
    <property type="molecule type" value="Genomic_DNA"/>
</dbReference>
<evidence type="ECO:0000313" key="4">
    <source>
        <dbReference type="EMBL" id="KAE9138677.1"/>
    </source>
</evidence>
<dbReference type="Proteomes" id="UP000441208">
    <property type="component" value="Unassembled WGS sequence"/>
</dbReference>
<dbReference type="Proteomes" id="UP000433483">
    <property type="component" value="Unassembled WGS sequence"/>
</dbReference>
<evidence type="ECO:0000313" key="12">
    <source>
        <dbReference type="Proteomes" id="UP000441208"/>
    </source>
</evidence>
<dbReference type="EMBL" id="QXGF01000033">
    <property type="protein sequence ID" value="KAE8949022.1"/>
    <property type="molecule type" value="Genomic_DNA"/>
</dbReference>
<evidence type="ECO:0000313" key="7">
    <source>
        <dbReference type="EMBL" id="KAE9256698.1"/>
    </source>
</evidence>
<evidence type="ECO:0000313" key="5">
    <source>
        <dbReference type="EMBL" id="KAE9235331.1"/>
    </source>
</evidence>
<protein>
    <recommendedName>
        <fullName evidence="16">Secreted protein</fullName>
    </recommendedName>
</protein>
<comment type="caution">
    <text evidence="7">The sequence shown here is derived from an EMBL/GenBank/DDBJ whole genome shotgun (WGS) entry which is preliminary data.</text>
</comment>
<evidence type="ECO:0000313" key="2">
    <source>
        <dbReference type="EMBL" id="KAE8949022.1"/>
    </source>
</evidence>
<dbReference type="EMBL" id="QXFZ01000030">
    <property type="protein sequence ID" value="KAE9138677.1"/>
    <property type="molecule type" value="Genomic_DNA"/>
</dbReference>
<name>A0A6A4AFX7_9STRA</name>
<dbReference type="Proteomes" id="UP000429523">
    <property type="component" value="Unassembled WGS sequence"/>
</dbReference>
<evidence type="ECO:0000313" key="10">
    <source>
        <dbReference type="Proteomes" id="UP000433483"/>
    </source>
</evidence>
<dbReference type="Proteomes" id="UP000486351">
    <property type="component" value="Unassembled WGS sequence"/>
</dbReference>
<evidence type="ECO:0000313" key="6">
    <source>
        <dbReference type="EMBL" id="KAE9249387.1"/>
    </source>
</evidence>
<sequence>MIFWTAFMTLIVTRPSSIWAVSLTAPSTTPYCCTSALLRPPTLTRVSHESAVVPDLIILPNGDPSSLRVLRSTRLAELAATRCGSFDCEIMLVVP</sequence>
<organism evidence="7 11">
    <name type="scientific">Phytophthora fragariae</name>
    <dbReference type="NCBI Taxonomy" id="53985"/>
    <lineage>
        <taxon>Eukaryota</taxon>
        <taxon>Sar</taxon>
        <taxon>Stramenopiles</taxon>
        <taxon>Oomycota</taxon>
        <taxon>Peronosporomycetes</taxon>
        <taxon>Peronosporales</taxon>
        <taxon>Peronosporaceae</taxon>
        <taxon>Phytophthora</taxon>
    </lineage>
</organism>
<accession>A0A6A4AFX7</accession>
<proteinExistence type="predicted"/>
<keyword evidence="1" id="KW-0732">Signal</keyword>
<evidence type="ECO:0000313" key="3">
    <source>
        <dbReference type="EMBL" id="KAE9029984.1"/>
    </source>
</evidence>
<evidence type="ECO:0000256" key="1">
    <source>
        <dbReference type="SAM" id="SignalP"/>
    </source>
</evidence>
<dbReference type="EMBL" id="QXFW01000020">
    <property type="protein sequence ID" value="KAE9029984.1"/>
    <property type="molecule type" value="Genomic_DNA"/>
</dbReference>
<evidence type="ECO:0008006" key="16">
    <source>
        <dbReference type="Google" id="ProtNLM"/>
    </source>
</evidence>
<feature type="signal peptide" evidence="1">
    <location>
        <begin position="1"/>
        <end position="20"/>
    </location>
</feature>